<dbReference type="PANTHER" id="PTHR28027:SF2">
    <property type="entry name" value="TRANSCRIPTIONAL REGULATOR MIT1"/>
    <property type="match status" value="1"/>
</dbReference>
<dbReference type="EMBL" id="KV417312">
    <property type="protein sequence ID" value="KZO92278.1"/>
    <property type="molecule type" value="Genomic_DNA"/>
</dbReference>
<name>A0A167I433_CALVF</name>
<dbReference type="Proteomes" id="UP000076738">
    <property type="component" value="Unassembled WGS sequence"/>
</dbReference>
<evidence type="ECO:0000313" key="1">
    <source>
        <dbReference type="EMBL" id="KZO92278.1"/>
    </source>
</evidence>
<keyword evidence="2" id="KW-1185">Reference proteome</keyword>
<evidence type="ECO:0000313" key="2">
    <source>
        <dbReference type="Proteomes" id="UP000076738"/>
    </source>
</evidence>
<sequence length="390" mass="42617">MPSRLRFRPLDGVWLHDTRDALVVVQAVRDGLLPALDRRLTRDESINLVKSGHLFIFHEGESGIKRWTDSYKWTDSRIKHNYLIYAQKESNANERGAAEMPAPLYTQTGKQLSTKDIRSLLECIAGPLRKITGINPDLLLKRTITIIIGPGDVYHLVSYYTYRDVLSGSLIPAHLHPWLHSVEPSREGMVHSTGLRFMPTGEKRPGDSGNDLPTYAGETGRACRVCALSIVQHGQDGERALPPTLGPLMPEPDPQTTSLLPSHHGSEVTPSYGGATLVPDVSAPCPITAMYTANPGAAGQTPFDAQLDPGPNILGWSQVVGGVESDLCAYWGAPAPSWQDAGEFPTAAVVLGYDGRDPYPNAVVHRDDSRYPYPNTGFALQLRRQVRGGS</sequence>
<proteinExistence type="predicted"/>
<evidence type="ECO:0008006" key="3">
    <source>
        <dbReference type="Google" id="ProtNLM"/>
    </source>
</evidence>
<organism evidence="1 2">
    <name type="scientific">Calocera viscosa (strain TUFC12733)</name>
    <dbReference type="NCBI Taxonomy" id="1330018"/>
    <lineage>
        <taxon>Eukaryota</taxon>
        <taxon>Fungi</taxon>
        <taxon>Dikarya</taxon>
        <taxon>Basidiomycota</taxon>
        <taxon>Agaricomycotina</taxon>
        <taxon>Dacrymycetes</taxon>
        <taxon>Dacrymycetales</taxon>
        <taxon>Dacrymycetaceae</taxon>
        <taxon>Calocera</taxon>
    </lineage>
</organism>
<reference evidence="1 2" key="1">
    <citation type="journal article" date="2016" name="Mol. Biol. Evol.">
        <title>Comparative Genomics of Early-Diverging Mushroom-Forming Fungi Provides Insights into the Origins of Lignocellulose Decay Capabilities.</title>
        <authorList>
            <person name="Nagy L.G."/>
            <person name="Riley R."/>
            <person name="Tritt A."/>
            <person name="Adam C."/>
            <person name="Daum C."/>
            <person name="Floudas D."/>
            <person name="Sun H."/>
            <person name="Yadav J.S."/>
            <person name="Pangilinan J."/>
            <person name="Larsson K.H."/>
            <person name="Matsuura K."/>
            <person name="Barry K."/>
            <person name="Labutti K."/>
            <person name="Kuo R."/>
            <person name="Ohm R.A."/>
            <person name="Bhattacharya S.S."/>
            <person name="Shirouzu T."/>
            <person name="Yoshinaga Y."/>
            <person name="Martin F.M."/>
            <person name="Grigoriev I.V."/>
            <person name="Hibbett D.S."/>
        </authorList>
    </citation>
    <scope>NUCLEOTIDE SEQUENCE [LARGE SCALE GENOMIC DNA]</scope>
    <source>
        <strain evidence="1 2">TUFC12733</strain>
    </source>
</reference>
<dbReference type="OrthoDB" id="5572844at2759"/>
<accession>A0A167I433</accession>
<dbReference type="PANTHER" id="PTHR28027">
    <property type="entry name" value="TRANSCRIPTIONAL REGULATOR MIT1"/>
    <property type="match status" value="1"/>
</dbReference>
<dbReference type="InterPro" id="IPR018608">
    <property type="entry name" value="Gti1/Pac2"/>
</dbReference>
<dbReference type="Pfam" id="PF09729">
    <property type="entry name" value="Gti1_Pac2"/>
    <property type="match status" value="1"/>
</dbReference>
<dbReference type="AlphaFoldDB" id="A0A167I433"/>
<gene>
    <name evidence="1" type="ORF">CALVIDRAFT_601621</name>
</gene>
<protein>
    <recommendedName>
        <fullName evidence="3">Gti1/Pac2 family-domain-containing protein</fullName>
    </recommendedName>
</protein>
<dbReference type="GO" id="GO:0003677">
    <property type="term" value="F:DNA binding"/>
    <property type="evidence" value="ECO:0007669"/>
    <property type="project" value="TreeGrafter"/>
</dbReference>